<feature type="region of interest" description="Disordered" evidence="1">
    <location>
        <begin position="207"/>
        <end position="246"/>
    </location>
</feature>
<accession>A0A431TYK3</accession>
<keyword evidence="3" id="KW-1185">Reference proteome</keyword>
<evidence type="ECO:0000256" key="1">
    <source>
        <dbReference type="SAM" id="MobiDB-lite"/>
    </source>
</evidence>
<dbReference type="OrthoDB" id="884585at2"/>
<reference evidence="2 3" key="1">
    <citation type="submission" date="2018-12" db="EMBL/GenBank/DDBJ databases">
        <title>Hymenobacter gummosus sp. nov., isolated from a spring.</title>
        <authorList>
            <person name="Nie L."/>
        </authorList>
    </citation>
    <scope>NUCLEOTIDE SEQUENCE [LARGE SCALE GENOMIC DNA]</scope>
    <source>
        <strain evidence="2 3">KCTC 52166</strain>
    </source>
</reference>
<name>A0A431TYK3_9BACT</name>
<dbReference type="RefSeq" id="WP_126694997.1">
    <property type="nucleotide sequence ID" value="NZ_RXOF01000013.1"/>
</dbReference>
<dbReference type="EMBL" id="RXOF01000013">
    <property type="protein sequence ID" value="RTQ47198.1"/>
    <property type="molecule type" value="Genomic_DNA"/>
</dbReference>
<proteinExistence type="predicted"/>
<dbReference type="AlphaFoldDB" id="A0A431TYK3"/>
<evidence type="ECO:0000313" key="2">
    <source>
        <dbReference type="EMBL" id="RTQ47198.1"/>
    </source>
</evidence>
<comment type="caution">
    <text evidence="2">The sequence shown here is derived from an EMBL/GenBank/DDBJ whole genome shotgun (WGS) entry which is preliminary data.</text>
</comment>
<organism evidence="2 3">
    <name type="scientific">Hymenobacter gummosus</name>
    <dbReference type="NCBI Taxonomy" id="1776032"/>
    <lineage>
        <taxon>Bacteria</taxon>
        <taxon>Pseudomonadati</taxon>
        <taxon>Bacteroidota</taxon>
        <taxon>Cytophagia</taxon>
        <taxon>Cytophagales</taxon>
        <taxon>Hymenobacteraceae</taxon>
        <taxon>Hymenobacter</taxon>
    </lineage>
</organism>
<evidence type="ECO:0000313" key="3">
    <source>
        <dbReference type="Proteomes" id="UP000282184"/>
    </source>
</evidence>
<dbReference type="Proteomes" id="UP000282184">
    <property type="component" value="Unassembled WGS sequence"/>
</dbReference>
<gene>
    <name evidence="2" type="ORF">EJV47_20095</name>
</gene>
<sequence>MDRDQSARLKRHQKVASVLQEHPTELATLPAVQDLAAEYLRRFELLSPALAQKGLRSEGATEAKTDHTTTLIGRVVRHANALLLLYKKEGNLEAARNLHVHRSDYTRLNAPELATEADEVAQAAKLRQADLAGYGIRPADVKDLAQSVADFTAAAPAPKVAIEQRKVGGATFRQALKALDDFLKEDLKAAMELLAQDHPQLAARLQEARRVDAPGYGRSAKAQARKAAKQQRKGDTPDGAATPPAG</sequence>
<protein>
    <submittedName>
        <fullName evidence="2">Uncharacterized protein</fullName>
    </submittedName>
</protein>